<protein>
    <recommendedName>
        <fullName evidence="1">TniQ domain-containing protein</fullName>
    </recommendedName>
</protein>
<accession>A0A6P1BKA7</accession>
<dbReference type="Pfam" id="PF06527">
    <property type="entry name" value="TniQ"/>
    <property type="match status" value="1"/>
</dbReference>
<keyword evidence="3" id="KW-1185">Reference proteome</keyword>
<evidence type="ECO:0000313" key="3">
    <source>
        <dbReference type="Proteomes" id="UP000468531"/>
    </source>
</evidence>
<organism evidence="2 3">
    <name type="scientific">Bradyrhizobium uaiense</name>
    <dbReference type="NCBI Taxonomy" id="2594946"/>
    <lineage>
        <taxon>Bacteria</taxon>
        <taxon>Pseudomonadati</taxon>
        <taxon>Pseudomonadota</taxon>
        <taxon>Alphaproteobacteria</taxon>
        <taxon>Hyphomicrobiales</taxon>
        <taxon>Nitrobacteraceae</taxon>
        <taxon>Bradyrhizobium</taxon>
    </lineage>
</organism>
<name>A0A6P1BKA7_9BRAD</name>
<comment type="caution">
    <text evidence="2">The sequence shown here is derived from an EMBL/GenBank/DDBJ whole genome shotgun (WGS) entry which is preliminary data.</text>
</comment>
<dbReference type="Proteomes" id="UP000468531">
    <property type="component" value="Unassembled WGS sequence"/>
</dbReference>
<proteinExistence type="predicted"/>
<sequence length="788" mass="87238">MTGPSKAGSKRSPIGLWGWRPIEPEETAQGLLLRIAAQQLHTSTIRTERDGGFSRAKLAHGDVPELKRFAAEVCQDYASIVADNPVRDDEGCLRLRGHAVESFLHFHRRRFCPACLEQSWHHRFWWDLETVSTCPRHGLELVGVCICGADFGWLCGELVHCTRCGKRDIDRISRRPADSKVLRSDSYILSRFAAGTAEPIPILDALSVPDVFMMLERIGSACDGYSRTWRSAKSLGVSLGQVQARGFEVLADGNLDEVLTRIYDGYMAQGGDRDRGFGHCYGWLYHWFNHKRGVKFSPLLAEAFLLHGAARFPVVPKARLGKLTDQARRKLSLKAAAAKAGMSVFAMKNIGLALGLIRTEKRSGSQLSFPVEEVERIARDLKGALSQEETQKRLGIGLRPMREIMGNGSLVPAINGGRQRHAFVFRLADVDALLVGLAGGAPAVAKASPALLPISRLGRGRATTIGGCVRLILGSKLRVRERLKGAIGLRGLLIDETELEAAVHPSTDEMVPFAAAARLMRLNSRGLSRAIAIGMFAGLDKGAKALPAKQVETFARKFIMMGEIRERVGGYFPTLKDQIERAGFKPDKKLAQCLNSGYLRAEVEPFLNRLKTGEVSLEMPPPARQAAIDETRRILDKAERPIDSKGILTLLRKKIQIGPSDQDAFFYTTMNEEKQEFVYIVGAGWWLRQHPFMGRTFPVERQASYHDIVDDEVVAMIRKASQPMMPHDIIAGLAKKDVLIAAADPAVYLRRMAIRRSEVVRFHGKGYWDATRAWAPAGYQPPRGKVAA</sequence>
<evidence type="ECO:0000259" key="1">
    <source>
        <dbReference type="Pfam" id="PF06527"/>
    </source>
</evidence>
<dbReference type="EMBL" id="VKHP01000076">
    <property type="protein sequence ID" value="NEU97992.1"/>
    <property type="molecule type" value="Genomic_DNA"/>
</dbReference>
<dbReference type="AlphaFoldDB" id="A0A6P1BKA7"/>
<gene>
    <name evidence="2" type="ORF">FNJ47_19705</name>
</gene>
<feature type="domain" description="TniQ" evidence="1">
    <location>
        <begin position="23"/>
        <end position="141"/>
    </location>
</feature>
<dbReference type="RefSeq" id="WP_163155897.1">
    <property type="nucleotide sequence ID" value="NZ_VKHP01000076.1"/>
</dbReference>
<dbReference type="InterPro" id="IPR009492">
    <property type="entry name" value="TniQ"/>
</dbReference>
<reference evidence="2 3" key="1">
    <citation type="journal article" date="2020" name="Arch. Microbiol.">
        <title>Bradyrhizobium uaiense sp. nov., a new highly efficient cowpea symbiont.</title>
        <authorList>
            <person name="Cabral Michel D."/>
            <person name="Azarias Guimaraes A."/>
            <person name="Martins da Costa E."/>
            <person name="Soares de Carvalho T."/>
            <person name="Balsanelli E."/>
            <person name="Willems A."/>
            <person name="Maltempi de Souza E."/>
            <person name="de Souza Moreira F.M."/>
        </authorList>
    </citation>
    <scope>NUCLEOTIDE SEQUENCE [LARGE SCALE GENOMIC DNA]</scope>
    <source>
        <strain evidence="2 3">UFLA 03-164</strain>
    </source>
</reference>
<evidence type="ECO:0000313" key="2">
    <source>
        <dbReference type="EMBL" id="NEU97992.1"/>
    </source>
</evidence>